<name>A0A9N9MCT6_9CUCU</name>
<keyword evidence="1" id="KW-0175">Coiled coil</keyword>
<dbReference type="EMBL" id="OU892277">
    <property type="protein sequence ID" value="CAG9760481.1"/>
    <property type="molecule type" value="Genomic_DNA"/>
</dbReference>
<gene>
    <name evidence="3" type="ORF">CEUTPL_LOCUS1210</name>
</gene>
<feature type="compositionally biased region" description="Polar residues" evidence="2">
    <location>
        <begin position="213"/>
        <end position="225"/>
    </location>
</feature>
<dbReference type="OrthoDB" id="6780253at2759"/>
<evidence type="ECO:0000313" key="3">
    <source>
        <dbReference type="EMBL" id="CAG9760481.1"/>
    </source>
</evidence>
<dbReference type="AlphaFoldDB" id="A0A9N9MCT6"/>
<accession>A0A9N9MCT6</accession>
<evidence type="ECO:0000313" key="4">
    <source>
        <dbReference type="Proteomes" id="UP001152799"/>
    </source>
</evidence>
<feature type="coiled-coil region" evidence="1">
    <location>
        <begin position="16"/>
        <end position="65"/>
    </location>
</feature>
<evidence type="ECO:0000256" key="1">
    <source>
        <dbReference type="SAM" id="Coils"/>
    </source>
</evidence>
<keyword evidence="4" id="KW-1185">Reference proteome</keyword>
<feature type="region of interest" description="Disordered" evidence="2">
    <location>
        <begin position="196"/>
        <end position="252"/>
    </location>
</feature>
<dbReference type="Proteomes" id="UP001152799">
    <property type="component" value="Chromosome 1"/>
</dbReference>
<evidence type="ECO:0000256" key="2">
    <source>
        <dbReference type="SAM" id="MobiDB-lite"/>
    </source>
</evidence>
<proteinExistence type="predicted"/>
<sequence length="252" mass="28208">MSDNKQVKDLSTKELLDLLKAANIEQTQEIKQELRQKIDGVVSTVAEHQSKITKLENKVLSLDRKSRRNNIAVWGLKLADNSDVLKVTLTKLNSLLGTNISEGDINNVFINKASNSAPVILEFVSNLKKRYIYSLVGKLKNSGISISHDSSFEDRQKQKVLVKHLREAKEQKLDAKIKNGKLEIGEDSYSVEELLELEKEADSDSDSSDKEQNPNSGGEVTSTPGEVSKSIKRKRRSIVYSPKKTRSTVNKD</sequence>
<reference evidence="3" key="1">
    <citation type="submission" date="2022-01" db="EMBL/GenBank/DDBJ databases">
        <authorList>
            <person name="King R."/>
        </authorList>
    </citation>
    <scope>NUCLEOTIDE SEQUENCE</scope>
</reference>
<protein>
    <submittedName>
        <fullName evidence="3">Uncharacterized protein</fullName>
    </submittedName>
</protein>
<feature type="compositionally biased region" description="Basic and acidic residues" evidence="2">
    <location>
        <begin position="196"/>
        <end position="212"/>
    </location>
</feature>
<organism evidence="3 4">
    <name type="scientific">Ceutorhynchus assimilis</name>
    <name type="common">cabbage seed weevil</name>
    <dbReference type="NCBI Taxonomy" id="467358"/>
    <lineage>
        <taxon>Eukaryota</taxon>
        <taxon>Metazoa</taxon>
        <taxon>Ecdysozoa</taxon>
        <taxon>Arthropoda</taxon>
        <taxon>Hexapoda</taxon>
        <taxon>Insecta</taxon>
        <taxon>Pterygota</taxon>
        <taxon>Neoptera</taxon>
        <taxon>Endopterygota</taxon>
        <taxon>Coleoptera</taxon>
        <taxon>Polyphaga</taxon>
        <taxon>Cucujiformia</taxon>
        <taxon>Curculionidae</taxon>
        <taxon>Ceutorhynchinae</taxon>
        <taxon>Ceutorhynchus</taxon>
    </lineage>
</organism>